<dbReference type="Proteomes" id="UP000315252">
    <property type="component" value="Unassembled WGS sequence"/>
</dbReference>
<dbReference type="AlphaFoldDB" id="A0A545T0A0"/>
<organism evidence="1 2">
    <name type="scientific">Denitrobaculum tricleocarpae</name>
    <dbReference type="NCBI Taxonomy" id="2591009"/>
    <lineage>
        <taxon>Bacteria</taxon>
        <taxon>Pseudomonadati</taxon>
        <taxon>Pseudomonadota</taxon>
        <taxon>Alphaproteobacteria</taxon>
        <taxon>Rhodospirillales</taxon>
        <taxon>Rhodospirillaceae</taxon>
        <taxon>Denitrobaculum</taxon>
    </lineage>
</organism>
<name>A0A545T0A0_9PROT</name>
<keyword evidence="2" id="KW-1185">Reference proteome</keyword>
<gene>
    <name evidence="1" type="ORF">FKG95_27570</name>
</gene>
<evidence type="ECO:0000313" key="2">
    <source>
        <dbReference type="Proteomes" id="UP000315252"/>
    </source>
</evidence>
<proteinExistence type="predicted"/>
<dbReference type="EMBL" id="VHSH01000016">
    <property type="protein sequence ID" value="TQV70621.1"/>
    <property type="molecule type" value="Genomic_DNA"/>
</dbReference>
<dbReference type="RefSeq" id="WP_142899690.1">
    <property type="nucleotide sequence ID" value="NZ_ML660067.1"/>
</dbReference>
<sequence>MADIITLHGVEPAEIFQSGLEHADEIQAVATSILWKDGHITAGWSNLDTAMLARMILVLDERQRRATLTDQDLDL</sequence>
<accession>A0A545T0A0</accession>
<evidence type="ECO:0000313" key="1">
    <source>
        <dbReference type="EMBL" id="TQV70621.1"/>
    </source>
</evidence>
<comment type="caution">
    <text evidence="1">The sequence shown here is derived from an EMBL/GenBank/DDBJ whole genome shotgun (WGS) entry which is preliminary data.</text>
</comment>
<protein>
    <submittedName>
        <fullName evidence="1">Uncharacterized protein</fullName>
    </submittedName>
</protein>
<reference evidence="1 2" key="1">
    <citation type="submission" date="2019-06" db="EMBL/GenBank/DDBJ databases">
        <title>Whole genome sequence for Rhodospirillaceae sp. R148.</title>
        <authorList>
            <person name="Wang G."/>
        </authorList>
    </citation>
    <scope>NUCLEOTIDE SEQUENCE [LARGE SCALE GENOMIC DNA]</scope>
    <source>
        <strain evidence="1 2">R148</strain>
    </source>
</reference>